<dbReference type="Pfam" id="PF00011">
    <property type="entry name" value="HSP20"/>
    <property type="match status" value="1"/>
</dbReference>
<evidence type="ECO:0000259" key="5">
    <source>
        <dbReference type="PROSITE" id="PS51203"/>
    </source>
</evidence>
<keyword evidence="7" id="KW-1185">Reference proteome</keyword>
<dbReference type="Gene3D" id="2.60.40.790">
    <property type="match status" value="1"/>
</dbReference>
<dbReference type="InterPro" id="IPR002068">
    <property type="entry name" value="A-crystallin/Hsp20_dom"/>
</dbReference>
<organism evidence="6 7">
    <name type="scientific">Exidia glandulosa HHB12029</name>
    <dbReference type="NCBI Taxonomy" id="1314781"/>
    <lineage>
        <taxon>Eukaryota</taxon>
        <taxon>Fungi</taxon>
        <taxon>Dikarya</taxon>
        <taxon>Basidiomycota</taxon>
        <taxon>Agaricomycotina</taxon>
        <taxon>Agaricomycetes</taxon>
        <taxon>Auriculariales</taxon>
        <taxon>Exidiaceae</taxon>
        <taxon>Exidia</taxon>
    </lineage>
</organism>
<dbReference type="InParanoid" id="A0A165IAJ6"/>
<gene>
    <name evidence="6" type="ORF">EXIGLDRAFT_717551</name>
</gene>
<dbReference type="EMBL" id="KV425995">
    <property type="protein sequence ID" value="KZV93135.1"/>
    <property type="molecule type" value="Genomic_DNA"/>
</dbReference>
<feature type="domain" description="CS" evidence="5">
    <location>
        <begin position="45"/>
        <end position="155"/>
    </location>
</feature>
<evidence type="ECO:0000256" key="2">
    <source>
        <dbReference type="PROSITE-ProRule" id="PRU00285"/>
    </source>
</evidence>
<reference evidence="6 7" key="1">
    <citation type="journal article" date="2016" name="Mol. Biol. Evol.">
        <title>Comparative Genomics of Early-Diverging Mushroom-Forming Fungi Provides Insights into the Origins of Lignocellulose Decay Capabilities.</title>
        <authorList>
            <person name="Nagy L.G."/>
            <person name="Riley R."/>
            <person name="Tritt A."/>
            <person name="Adam C."/>
            <person name="Daum C."/>
            <person name="Floudas D."/>
            <person name="Sun H."/>
            <person name="Yadav J.S."/>
            <person name="Pangilinan J."/>
            <person name="Larsson K.H."/>
            <person name="Matsuura K."/>
            <person name="Barry K."/>
            <person name="Labutti K."/>
            <person name="Kuo R."/>
            <person name="Ohm R.A."/>
            <person name="Bhattacharya S.S."/>
            <person name="Shirouzu T."/>
            <person name="Yoshinaga Y."/>
            <person name="Martin F.M."/>
            <person name="Grigoriev I.V."/>
            <person name="Hibbett D.S."/>
        </authorList>
    </citation>
    <scope>NUCLEOTIDE SEQUENCE [LARGE SCALE GENOMIC DNA]</scope>
    <source>
        <strain evidence="6 7">HHB12029</strain>
    </source>
</reference>
<evidence type="ECO:0000256" key="1">
    <source>
        <dbReference type="ARBA" id="ARBA00023016"/>
    </source>
</evidence>
<proteinExistence type="inferred from homology"/>
<dbReference type="InterPro" id="IPR007052">
    <property type="entry name" value="CS_dom"/>
</dbReference>
<dbReference type="PANTHER" id="PTHR11527">
    <property type="entry name" value="HEAT-SHOCK PROTEIN 20 FAMILY MEMBER"/>
    <property type="match status" value="1"/>
</dbReference>
<dbReference type="SUPFAM" id="SSF49764">
    <property type="entry name" value="HSP20-like chaperones"/>
    <property type="match status" value="1"/>
</dbReference>
<dbReference type="FunCoup" id="A0A165IAJ6">
    <property type="interactions" value="230"/>
</dbReference>
<protein>
    <submittedName>
        <fullName evidence="6">HSP20-like chaperone</fullName>
    </submittedName>
</protein>
<feature type="domain" description="SHSP" evidence="4">
    <location>
        <begin position="41"/>
        <end position="157"/>
    </location>
</feature>
<name>A0A165IAJ6_EXIGL</name>
<keyword evidence="1" id="KW-0346">Stress response</keyword>
<evidence type="ECO:0000313" key="6">
    <source>
        <dbReference type="EMBL" id="KZV93135.1"/>
    </source>
</evidence>
<dbReference type="Proteomes" id="UP000077266">
    <property type="component" value="Unassembled WGS sequence"/>
</dbReference>
<dbReference type="PROSITE" id="PS01031">
    <property type="entry name" value="SHSP"/>
    <property type="match status" value="1"/>
</dbReference>
<dbReference type="PROSITE" id="PS51203">
    <property type="entry name" value="CS"/>
    <property type="match status" value="1"/>
</dbReference>
<dbReference type="InterPro" id="IPR008978">
    <property type="entry name" value="HSP20-like_chaperone"/>
</dbReference>
<comment type="similarity">
    <text evidence="2 3">Belongs to the small heat shock protein (HSP20) family.</text>
</comment>
<evidence type="ECO:0000313" key="7">
    <source>
        <dbReference type="Proteomes" id="UP000077266"/>
    </source>
</evidence>
<sequence length="157" mass="17521">MSLVWTQFPFDDFDRVFDDAFNGTFNAVRPRIQGNGDSQNQVSRAFKPRMDVHEGKDTNLVTATFELPGLKKDDKDDVTIDVHNGRLTVSGSVNTSSEETKDGYVVRERRSGKFSRELPLPQGVRAEDISASLTDGVLTVSFPKTTPEQQAKRITIN</sequence>
<evidence type="ECO:0000259" key="4">
    <source>
        <dbReference type="PROSITE" id="PS01031"/>
    </source>
</evidence>
<evidence type="ECO:0000256" key="3">
    <source>
        <dbReference type="RuleBase" id="RU003616"/>
    </source>
</evidence>
<accession>A0A165IAJ6</accession>
<dbReference type="OrthoDB" id="1431247at2759"/>
<dbReference type="AlphaFoldDB" id="A0A165IAJ6"/>
<dbReference type="InterPro" id="IPR031107">
    <property type="entry name" value="Small_HSP"/>
</dbReference>
<dbReference type="STRING" id="1314781.A0A165IAJ6"/>
<dbReference type="CDD" id="cd06464">
    <property type="entry name" value="ACD_sHsps-like"/>
    <property type="match status" value="1"/>
</dbReference>